<gene>
    <name evidence="1" type="ORF">F1609_21830</name>
</gene>
<dbReference type="Gene3D" id="1.10.30.50">
    <property type="match status" value="1"/>
</dbReference>
<keyword evidence="1" id="KW-0540">Nuclease</keyword>
<dbReference type="GO" id="GO:0004519">
    <property type="term" value="F:endonuclease activity"/>
    <property type="evidence" value="ECO:0007669"/>
    <property type="project" value="UniProtKB-KW"/>
</dbReference>
<comment type="caution">
    <text evidence="1">The sequence shown here is derived from an EMBL/GenBank/DDBJ whole genome shotgun (WGS) entry which is preliminary data.</text>
</comment>
<protein>
    <submittedName>
        <fullName evidence="1">HNH endonuclease</fullName>
    </submittedName>
</protein>
<evidence type="ECO:0000313" key="2">
    <source>
        <dbReference type="Proteomes" id="UP000819052"/>
    </source>
</evidence>
<dbReference type="Proteomes" id="UP000819052">
    <property type="component" value="Unassembled WGS sequence"/>
</dbReference>
<keyword evidence="1" id="KW-0378">Hydrolase</keyword>
<dbReference type="EMBL" id="VVIW01000015">
    <property type="protein sequence ID" value="NHZ42791.1"/>
    <property type="molecule type" value="Genomic_DNA"/>
</dbReference>
<sequence>MPTKRLERLMFVQGGNCFFCKSSLVKADASIEHLFATANGGGNNEENCVVCCKSLNAILGSMSLKEKVQVVLNQKGNFKCPRGVGAAQDAADAAIVKAKLPPIVSSNESASKSARPDNLALVVANLKLRGNARPRTIRTLTTSIATIFPNGIAGDEIAAIIQKLQSTGTVTLNEGKLSYVL</sequence>
<proteinExistence type="predicted"/>
<evidence type="ECO:0000313" key="1">
    <source>
        <dbReference type="EMBL" id="NHZ42791.1"/>
    </source>
</evidence>
<accession>A0ABX0M6D3</accession>
<reference evidence="1 2" key="1">
    <citation type="submission" date="2019-09" db="EMBL/GenBank/DDBJ databases">
        <title>Taxonomy of Antarctic Massilia spp.: description of Massilia rubra sp. nov., Massilia aquatica sp. nov., Massilia mucilaginosa sp. nov., Massilia frigida sp. nov. isolated from streams, lakes and regoliths.</title>
        <authorList>
            <person name="Holochova P."/>
            <person name="Sedlacek I."/>
            <person name="Kralova S."/>
            <person name="Maslanova I."/>
            <person name="Busse H.-J."/>
            <person name="Stankova E."/>
            <person name="Vrbovska V."/>
            <person name="Kovarovic V."/>
            <person name="Bartak M."/>
            <person name="Svec P."/>
            <person name="Pantucek R."/>
        </authorList>
    </citation>
    <scope>NUCLEOTIDE SEQUENCE [LARGE SCALE GENOMIC DNA]</scope>
    <source>
        <strain evidence="1 2">CCM 8693</strain>
    </source>
</reference>
<keyword evidence="1" id="KW-0255">Endonuclease</keyword>
<keyword evidence="2" id="KW-1185">Reference proteome</keyword>
<organism evidence="1 2">
    <name type="scientific">Massilia aquatica</name>
    <dbReference type="NCBI Taxonomy" id="2609000"/>
    <lineage>
        <taxon>Bacteria</taxon>
        <taxon>Pseudomonadati</taxon>
        <taxon>Pseudomonadota</taxon>
        <taxon>Betaproteobacteria</taxon>
        <taxon>Burkholderiales</taxon>
        <taxon>Oxalobacteraceae</taxon>
        <taxon>Telluria group</taxon>
        <taxon>Massilia</taxon>
    </lineage>
</organism>
<name>A0ABX0M6D3_9BURK</name>